<keyword evidence="8 17" id="KW-0378">Hydrolase</keyword>
<keyword evidence="20" id="KW-1185">Reference proteome</keyword>
<comment type="catalytic activity">
    <reaction evidence="1 17">
        <text>Random hydrolysis of (1-&gt;4)-linkages between N-acetyl-beta-D-glucosamine and D-glucuronate residues in hyaluronate.</text>
        <dbReference type="EC" id="3.2.1.35"/>
    </reaction>
</comment>
<evidence type="ECO:0000313" key="19">
    <source>
        <dbReference type="EMBL" id="CAI5767867.1"/>
    </source>
</evidence>
<keyword evidence="6" id="KW-0245">EGF-like domain</keyword>
<dbReference type="Proteomes" id="UP001178461">
    <property type="component" value="Chromosome 2"/>
</dbReference>
<comment type="function">
    <text evidence="12">Snake venom endo-hyaluronidase that degrades hyaluronan to smaller oligosaccharide fragments. In venom, it is not toxic by itself, but increases the diffusion of other venom proteins by degrading the extracellular matrix. In addition, it displays antiedematogenic activity.</text>
</comment>
<comment type="similarity">
    <text evidence="3 13 17">Belongs to the glycosyl hydrolase 56 family.</text>
</comment>
<dbReference type="InterPro" id="IPR013785">
    <property type="entry name" value="Aldolase_TIM"/>
</dbReference>
<evidence type="ECO:0000256" key="5">
    <source>
        <dbReference type="ARBA" id="ARBA00022525"/>
    </source>
</evidence>
<gene>
    <name evidence="19" type="ORF">PODLI_1B039257</name>
</gene>
<feature type="glycosylation site" description="N-linked (GlcNAc...) asparagine" evidence="15">
    <location>
        <position position="397"/>
    </location>
</feature>
<evidence type="ECO:0000256" key="11">
    <source>
        <dbReference type="ARBA" id="ARBA00023295"/>
    </source>
</evidence>
<dbReference type="PANTHER" id="PTHR11769">
    <property type="entry name" value="HYALURONIDASE"/>
    <property type="match status" value="1"/>
</dbReference>
<dbReference type="Gene3D" id="3.20.20.70">
    <property type="entry name" value="Aldolase class I"/>
    <property type="match status" value="1"/>
</dbReference>
<keyword evidence="5" id="KW-0964">Secreted</keyword>
<comment type="subunit">
    <text evidence="4">Monomer.</text>
</comment>
<dbReference type="PIRSF" id="PIRSF038193">
    <property type="entry name" value="Hyaluronidase"/>
    <property type="match status" value="1"/>
</dbReference>
<evidence type="ECO:0000256" key="13">
    <source>
        <dbReference type="PIRNR" id="PIRNR038193"/>
    </source>
</evidence>
<dbReference type="AlphaFoldDB" id="A0AA35JXA6"/>
<evidence type="ECO:0000313" key="20">
    <source>
        <dbReference type="Proteomes" id="UP001178461"/>
    </source>
</evidence>
<organism evidence="19 20">
    <name type="scientific">Podarcis lilfordi</name>
    <name type="common">Lilford's wall lizard</name>
    <dbReference type="NCBI Taxonomy" id="74358"/>
    <lineage>
        <taxon>Eukaryota</taxon>
        <taxon>Metazoa</taxon>
        <taxon>Chordata</taxon>
        <taxon>Craniata</taxon>
        <taxon>Vertebrata</taxon>
        <taxon>Euteleostomi</taxon>
        <taxon>Lepidosauria</taxon>
        <taxon>Squamata</taxon>
        <taxon>Bifurcata</taxon>
        <taxon>Unidentata</taxon>
        <taxon>Episquamata</taxon>
        <taxon>Laterata</taxon>
        <taxon>Lacertibaenia</taxon>
        <taxon>Lacertidae</taxon>
        <taxon>Podarcis</taxon>
    </lineage>
</organism>
<sequence>MQQGFFFDHWGPGLAQKWLLAVLLCLRCGVATAVSEKWHTLRHLWITCLGVWMLVMVVDGKEIMHARTPLFASKPFVVLWNAPTRLCQLRYKVDLDLRTFKIYANPNDDLSGSTVTIFYHNRLGYYPYLKSPVKPINGGIPQRGNLYKHIAKVKSDLKKAIPTNQFQGLGVIDWEDWKPQWMRNVGTRNMYKISSLEPIRKENPHWSSFRIRSTAKQAFEKAGETFMKNTLIQVKRMRPKGLWGYYLYPECHNYNFMVHPDKYTGKCEKLDLKLNDRLLWLWKESTALYPSVHLQHKLQSSRSSQRFVRYRVMEAMRVATMARKDYALPVFVYSRPFYARTFSPLTEEDLVNTIGESAALGAAGVVLWGNHRYALSKESCLQLKSYISGPLGRYIINVTSAATFCSKTLCNMNGRCVRRNSESDAYLHLPSHRYKIVFDNSDARKVLVKGYLRQKDRKALKSSFICHCYQGWKGSACKWPSSSKG</sequence>
<feature type="disulfide bond" evidence="16">
    <location>
        <begin position="405"/>
        <end position="416"/>
    </location>
</feature>
<feature type="signal peptide" evidence="18">
    <location>
        <begin position="1"/>
        <end position="33"/>
    </location>
</feature>
<dbReference type="InterPro" id="IPR018155">
    <property type="entry name" value="Hyaluronidase"/>
</dbReference>
<dbReference type="EC" id="3.2.1.35" evidence="17"/>
<dbReference type="EMBL" id="OX395127">
    <property type="protein sequence ID" value="CAI5767867.1"/>
    <property type="molecule type" value="Genomic_DNA"/>
</dbReference>
<keyword evidence="11 17" id="KW-0326">Glycosidase</keyword>
<dbReference type="PANTHER" id="PTHR11769:SF9">
    <property type="entry name" value="HYALURONIDASE"/>
    <property type="match status" value="1"/>
</dbReference>
<evidence type="ECO:0000256" key="14">
    <source>
        <dbReference type="PIRSR" id="PIRSR038193-1"/>
    </source>
</evidence>
<feature type="disulfide bond" evidence="16">
    <location>
        <begin position="87"/>
        <end position="380"/>
    </location>
</feature>
<feature type="active site" description="Proton donor" evidence="14">
    <location>
        <position position="175"/>
    </location>
</feature>
<protein>
    <recommendedName>
        <fullName evidence="17">Hyaluronidase</fullName>
        <ecNumber evidence="17">3.2.1.35</ecNumber>
    </recommendedName>
</protein>
<reference evidence="19" key="1">
    <citation type="submission" date="2022-12" db="EMBL/GenBank/DDBJ databases">
        <authorList>
            <person name="Alioto T."/>
            <person name="Alioto T."/>
            <person name="Gomez Garrido J."/>
        </authorList>
    </citation>
    <scope>NUCLEOTIDE SEQUENCE</scope>
</reference>
<evidence type="ECO:0000256" key="17">
    <source>
        <dbReference type="RuleBase" id="RU610713"/>
    </source>
</evidence>
<feature type="chain" id="PRO_5041331844" description="Hyaluronidase" evidence="18">
    <location>
        <begin position="34"/>
        <end position="485"/>
    </location>
</feature>
<feature type="disulfide bond" evidence="16">
    <location>
        <begin position="251"/>
        <end position="267"/>
    </location>
</feature>
<accession>A0AA35JXA6</accession>
<evidence type="ECO:0000256" key="3">
    <source>
        <dbReference type="ARBA" id="ARBA00008871"/>
    </source>
</evidence>
<keyword evidence="10" id="KW-0325">Glycoprotein</keyword>
<feature type="disulfide bond" evidence="16">
    <location>
        <begin position="410"/>
        <end position="466"/>
    </location>
</feature>
<dbReference type="PRINTS" id="PR00846">
    <property type="entry name" value="GLHYDRLASE56"/>
</dbReference>
<dbReference type="GO" id="GO:0030214">
    <property type="term" value="P:hyaluronan catabolic process"/>
    <property type="evidence" value="ECO:0007669"/>
    <property type="project" value="TreeGrafter"/>
</dbReference>
<proteinExistence type="inferred from homology"/>
<dbReference type="GO" id="GO:0031410">
    <property type="term" value="C:cytoplasmic vesicle"/>
    <property type="evidence" value="ECO:0007669"/>
    <property type="project" value="TreeGrafter"/>
</dbReference>
<keyword evidence="7 18" id="KW-0732">Signal</keyword>
<dbReference type="FunFam" id="3.20.20.70:FF:000065">
    <property type="entry name" value="Hyaluronidase"/>
    <property type="match status" value="1"/>
</dbReference>
<evidence type="ECO:0000256" key="10">
    <source>
        <dbReference type="ARBA" id="ARBA00023180"/>
    </source>
</evidence>
<evidence type="ECO:0000256" key="9">
    <source>
        <dbReference type="ARBA" id="ARBA00023157"/>
    </source>
</evidence>
<evidence type="ECO:0000256" key="8">
    <source>
        <dbReference type="ARBA" id="ARBA00022801"/>
    </source>
</evidence>
<evidence type="ECO:0000256" key="2">
    <source>
        <dbReference type="ARBA" id="ARBA00004613"/>
    </source>
</evidence>
<evidence type="ECO:0000256" key="4">
    <source>
        <dbReference type="ARBA" id="ARBA00011245"/>
    </source>
</evidence>
<keyword evidence="9 16" id="KW-1015">Disulfide bond</keyword>
<evidence type="ECO:0000256" key="1">
    <source>
        <dbReference type="ARBA" id="ARBA00000251"/>
    </source>
</evidence>
<name>A0AA35JXA6_9SAUR</name>
<comment type="subcellular location">
    <subcellularLocation>
        <location evidence="2">Secreted</location>
    </subcellularLocation>
</comment>
<dbReference type="GO" id="GO:0005975">
    <property type="term" value="P:carbohydrate metabolic process"/>
    <property type="evidence" value="ECO:0007669"/>
    <property type="project" value="UniProtKB-UniRule"/>
</dbReference>
<feature type="disulfide bond" evidence="16">
    <location>
        <begin position="468"/>
        <end position="477"/>
    </location>
</feature>
<evidence type="ECO:0000256" key="15">
    <source>
        <dbReference type="PIRSR" id="PIRSR038193-2"/>
    </source>
</evidence>
<dbReference type="Pfam" id="PF01630">
    <property type="entry name" value="Glyco_hydro_56"/>
    <property type="match status" value="1"/>
</dbReference>
<evidence type="ECO:0000256" key="18">
    <source>
        <dbReference type="SAM" id="SignalP"/>
    </source>
</evidence>
<evidence type="ECO:0000256" key="12">
    <source>
        <dbReference type="ARBA" id="ARBA00024881"/>
    </source>
</evidence>
<evidence type="ECO:0000256" key="16">
    <source>
        <dbReference type="PIRSR" id="PIRSR038193-3"/>
    </source>
</evidence>
<evidence type="ECO:0000256" key="6">
    <source>
        <dbReference type="ARBA" id="ARBA00022536"/>
    </source>
</evidence>
<dbReference type="SUPFAM" id="SSF51445">
    <property type="entry name" value="(Trans)glycosidases"/>
    <property type="match status" value="1"/>
</dbReference>
<dbReference type="InterPro" id="IPR017853">
    <property type="entry name" value="GH"/>
</dbReference>
<dbReference type="GO" id="GO:0005576">
    <property type="term" value="C:extracellular region"/>
    <property type="evidence" value="ECO:0007669"/>
    <property type="project" value="UniProtKB-SubCell"/>
</dbReference>
<evidence type="ECO:0000256" key="7">
    <source>
        <dbReference type="ARBA" id="ARBA00022729"/>
    </source>
</evidence>
<dbReference type="GO" id="GO:0004415">
    <property type="term" value="F:hyalurononglucosaminidase activity"/>
    <property type="evidence" value="ECO:0007669"/>
    <property type="project" value="UniProtKB-UniRule"/>
</dbReference>